<evidence type="ECO:0000256" key="1">
    <source>
        <dbReference type="SAM" id="Coils"/>
    </source>
</evidence>
<organism evidence="3 4">
    <name type="scientific">Eruca vesicaria subsp. sativa</name>
    <name type="common">Garden rocket</name>
    <name type="synonym">Eruca sativa</name>
    <dbReference type="NCBI Taxonomy" id="29727"/>
    <lineage>
        <taxon>Eukaryota</taxon>
        <taxon>Viridiplantae</taxon>
        <taxon>Streptophyta</taxon>
        <taxon>Embryophyta</taxon>
        <taxon>Tracheophyta</taxon>
        <taxon>Spermatophyta</taxon>
        <taxon>Magnoliopsida</taxon>
        <taxon>eudicotyledons</taxon>
        <taxon>Gunneridae</taxon>
        <taxon>Pentapetalae</taxon>
        <taxon>rosids</taxon>
        <taxon>malvids</taxon>
        <taxon>Brassicales</taxon>
        <taxon>Brassicaceae</taxon>
        <taxon>Brassiceae</taxon>
        <taxon>Eruca</taxon>
    </lineage>
</organism>
<name>A0ABC8J4F8_ERUVS</name>
<dbReference type="Proteomes" id="UP001642260">
    <property type="component" value="Unassembled WGS sequence"/>
</dbReference>
<dbReference type="EMBL" id="CAKOAT010076600">
    <property type="protein sequence ID" value="CAH8313118.1"/>
    <property type="molecule type" value="Genomic_DNA"/>
</dbReference>
<evidence type="ECO:0000313" key="4">
    <source>
        <dbReference type="Proteomes" id="UP001642260"/>
    </source>
</evidence>
<sequence>MRPTRVNALLAQLSIGWRFPRITRRSRESERVAHSVLDWLAFPADHSAVACERLFYLLDDRLVIAQGEWDSRLPCENRTDKKRSMLFSRKEQKAMNRARRMRGVPDLSLEVEADEESGAGPMNILDMFNLDGSDPSNQPAKKKRRKKKESTGISVEKSAQESTDGGHDSESDGVPTLRDESGVLPHAEETTAVDRVNDESLPDLPTDPVDPSSNSLSKGNSGKKKEVRVTLGSVAAPLSDVAPSIPDLETSPTSVDRPITRRFKTVFPDKVSFSYDEASPLISNGPKCAELVGQIRGGPCSLPLADQLVFSNAYKDASRNFLTAEGSFNFLVEKYDSELKRAYADSGEASEKIKDGKKRIKSLKTCLKRVKAEKDEATRGAENEAMRAEDISSRFESMRAAAAKVEEQKAVLLADKARLEREKLELVEAHAKEADRLRESRVFEVTRERARVTAVMCAKAYVRYERIRNRENSFPQFDNARRGLTTSSARKSTGLR</sequence>
<proteinExistence type="predicted"/>
<evidence type="ECO:0000256" key="2">
    <source>
        <dbReference type="SAM" id="MobiDB-lite"/>
    </source>
</evidence>
<gene>
    <name evidence="3" type="ORF">ERUC_LOCUS6542</name>
</gene>
<feature type="region of interest" description="Disordered" evidence="2">
    <location>
        <begin position="106"/>
        <end position="226"/>
    </location>
</feature>
<feature type="compositionally biased region" description="Basic and acidic residues" evidence="2">
    <location>
        <begin position="177"/>
        <end position="189"/>
    </location>
</feature>
<feature type="coiled-coil region" evidence="1">
    <location>
        <begin position="388"/>
        <end position="422"/>
    </location>
</feature>
<keyword evidence="4" id="KW-1185">Reference proteome</keyword>
<feature type="region of interest" description="Disordered" evidence="2">
    <location>
        <begin position="477"/>
        <end position="496"/>
    </location>
</feature>
<evidence type="ECO:0000313" key="3">
    <source>
        <dbReference type="EMBL" id="CAH8313118.1"/>
    </source>
</evidence>
<accession>A0ABC8J4F8</accession>
<dbReference type="AlphaFoldDB" id="A0ABC8J4F8"/>
<comment type="caution">
    <text evidence="3">The sequence shown here is derived from an EMBL/GenBank/DDBJ whole genome shotgun (WGS) entry which is preliminary data.</text>
</comment>
<reference evidence="3 4" key="1">
    <citation type="submission" date="2022-03" db="EMBL/GenBank/DDBJ databases">
        <authorList>
            <person name="Macdonald S."/>
            <person name="Ahmed S."/>
            <person name="Newling K."/>
        </authorList>
    </citation>
    <scope>NUCLEOTIDE SEQUENCE [LARGE SCALE GENOMIC DNA]</scope>
</reference>
<protein>
    <submittedName>
        <fullName evidence="3">Uncharacterized protein</fullName>
    </submittedName>
</protein>
<keyword evidence="1" id="KW-0175">Coiled coil</keyword>
<feature type="compositionally biased region" description="Polar residues" evidence="2">
    <location>
        <begin position="484"/>
        <end position="496"/>
    </location>
</feature>